<sequence>MPPKRKGLTSKKMAEAREEGGIDVLPDALLQHILSFLSADEAVKTSASYPAAGATPPLEIHAHPAYCQNGGQMGLGELRGFQQHTHIYAPNLITLHLDILWGRVPFLKSIPSLLTGFVRAQQDCDDYCSNTYSGNCENCNGCLCMIDETGNDSAKCMLLGGLLEAKNLELIAEPEMSLLLNEWCVANNFWALACILKKSPVLENFTLQISKDTKSMIETEENYNVLVKPVVTSKHLKVVKVHCTEVDEGVYKIVKFLTTLNIEVIMKRMDRSTKLKAIDLNSPPDEGDTEVLADLNEQLSPAVQEEDQNHGVQDDEHVGIGVQGGANHAVHPFDLNPDASEQQQEIHPDDLLDDLCLIELIILNIFLQSSASRKEFNLG</sequence>
<dbReference type="SUPFAM" id="SSF81383">
    <property type="entry name" value="F-box domain"/>
    <property type="match status" value="1"/>
</dbReference>
<dbReference type="EMBL" id="DP000010">
    <property type="protein sequence ID" value="ABA92005.1"/>
    <property type="molecule type" value="Genomic_DNA"/>
</dbReference>
<name>Q2R921_ORYSJ</name>
<dbReference type="InterPro" id="IPR036047">
    <property type="entry name" value="F-box-like_dom_sf"/>
</dbReference>
<reference evidence="1" key="2">
    <citation type="submission" date="2005-04" db="EMBL/GenBank/DDBJ databases">
        <authorList>
            <person name="Buell C.R."/>
            <person name="Wing R.A."/>
            <person name="McCombie W.A."/>
            <person name="Ouyang S."/>
        </authorList>
    </citation>
    <scope>NUCLEOTIDE SEQUENCE</scope>
</reference>
<organism evidence="1">
    <name type="scientific">Oryza sativa subsp. japonica</name>
    <name type="common">Rice</name>
    <dbReference type="NCBI Taxonomy" id="39947"/>
    <lineage>
        <taxon>Eukaryota</taxon>
        <taxon>Viridiplantae</taxon>
        <taxon>Streptophyta</taxon>
        <taxon>Embryophyta</taxon>
        <taxon>Tracheophyta</taxon>
        <taxon>Spermatophyta</taxon>
        <taxon>Magnoliopsida</taxon>
        <taxon>Liliopsida</taxon>
        <taxon>Poales</taxon>
        <taxon>Poaceae</taxon>
        <taxon>BOP clade</taxon>
        <taxon>Oryzoideae</taxon>
        <taxon>Oryzeae</taxon>
        <taxon>Oryzinae</taxon>
        <taxon>Oryza</taxon>
        <taxon>Oryza sativa</taxon>
    </lineage>
</organism>
<gene>
    <name evidence="1" type="ordered locus">LOC_Os11g10250</name>
</gene>
<dbReference type="AlphaFoldDB" id="Q2R921"/>
<protein>
    <submittedName>
        <fullName evidence="1">Expressed protein</fullName>
    </submittedName>
</protein>
<accession>Q2R921</accession>
<dbReference type="PANTHER" id="PTHR34223:SF88">
    <property type="entry name" value="OS11G0200950 PROTEIN"/>
    <property type="match status" value="1"/>
</dbReference>
<reference evidence="1" key="1">
    <citation type="journal article" date="2005" name="BMC Biol.">
        <title>The sequence of rice chromosomes 11 and 12, rich in disease resistance genes and recent gene duplications.</title>
        <authorList>
            <consortium name="The rice chromosomes 11 and 12 sequencing consortia"/>
        </authorList>
    </citation>
    <scope>NUCLEOTIDE SEQUENCE [LARGE SCALE GENOMIC DNA]</scope>
</reference>
<reference evidence="1" key="3">
    <citation type="submission" date="2006-01" db="EMBL/GenBank/DDBJ databases">
        <authorList>
            <person name="Buell R."/>
        </authorList>
    </citation>
    <scope>NUCLEOTIDE SEQUENCE</scope>
</reference>
<dbReference type="PANTHER" id="PTHR34223">
    <property type="entry name" value="OS11G0201299 PROTEIN"/>
    <property type="match status" value="1"/>
</dbReference>
<evidence type="ECO:0000313" key="1">
    <source>
        <dbReference type="EMBL" id="ABA92005.1"/>
    </source>
</evidence>
<dbReference type="InterPro" id="IPR053197">
    <property type="entry name" value="F-box_SCFL_complex_component"/>
</dbReference>
<proteinExistence type="predicted"/>